<dbReference type="PROSITE" id="PS50965">
    <property type="entry name" value="NERD"/>
    <property type="match status" value="1"/>
</dbReference>
<dbReference type="InterPro" id="IPR011528">
    <property type="entry name" value="NERD"/>
</dbReference>
<gene>
    <name evidence="2" type="ORF">HKK74_21240</name>
</gene>
<reference evidence="2 3" key="1">
    <citation type="submission" date="2020-06" db="EMBL/GenBank/DDBJ databases">
        <title>Actinomadura xiongansis sp. nov., isolated from soil of Baiyangdian.</title>
        <authorList>
            <person name="Zhang X."/>
        </authorList>
    </citation>
    <scope>NUCLEOTIDE SEQUENCE [LARGE SCALE GENOMIC DNA]</scope>
    <source>
        <strain evidence="2 3">HBUM206468</strain>
    </source>
</reference>
<dbReference type="EMBL" id="JABVEC010000016">
    <property type="protein sequence ID" value="MBC6468001.1"/>
    <property type="molecule type" value="Genomic_DNA"/>
</dbReference>
<dbReference type="Proteomes" id="UP000805614">
    <property type="component" value="Unassembled WGS sequence"/>
</dbReference>
<accession>A0ABR7LT29</accession>
<organism evidence="2 3">
    <name type="scientific">Actinomadura alba</name>
    <dbReference type="NCBI Taxonomy" id="406431"/>
    <lineage>
        <taxon>Bacteria</taxon>
        <taxon>Bacillati</taxon>
        <taxon>Actinomycetota</taxon>
        <taxon>Actinomycetes</taxon>
        <taxon>Streptosporangiales</taxon>
        <taxon>Thermomonosporaceae</taxon>
        <taxon>Actinomadura</taxon>
    </lineage>
</organism>
<evidence type="ECO:0000313" key="3">
    <source>
        <dbReference type="Proteomes" id="UP000805614"/>
    </source>
</evidence>
<evidence type="ECO:0000259" key="1">
    <source>
        <dbReference type="PROSITE" id="PS50965"/>
    </source>
</evidence>
<proteinExistence type="predicted"/>
<comment type="caution">
    <text evidence="2">The sequence shown here is derived from an EMBL/GenBank/DDBJ whole genome shotgun (WGS) entry which is preliminary data.</text>
</comment>
<sequence>MMMRLALAVSNAVIVGGLGNWWAGMAAALATSAVHVVYLRNRPGPVTSWRHGAMAERRTGRVLAALDPGKFRVLHDRALPGLPATNLDHLVVGLTGVYAISSRRWTLGIRLWSDHRRLWAGSRPVVNLQVAVVRAAHTVGELLADELGHELSVSPVVAVHGARVPRGGLRFGGVVFQRARRLPRLLDAHPVVLTSAQVTMITAAAERAFPPMLDHREQGLSPRRTIA</sequence>
<feature type="domain" description="NERD" evidence="1">
    <location>
        <begin position="51"/>
        <end position="166"/>
    </location>
</feature>
<protein>
    <submittedName>
        <fullName evidence="2">NERD domain-containing protein</fullName>
    </submittedName>
</protein>
<keyword evidence="3" id="KW-1185">Reference proteome</keyword>
<dbReference type="RefSeq" id="WP_187245005.1">
    <property type="nucleotide sequence ID" value="NZ_BAAAOK010000037.1"/>
</dbReference>
<name>A0ABR7LT29_9ACTN</name>
<evidence type="ECO:0000313" key="2">
    <source>
        <dbReference type="EMBL" id="MBC6468001.1"/>
    </source>
</evidence>
<dbReference type="Pfam" id="PF08378">
    <property type="entry name" value="NERD"/>
    <property type="match status" value="1"/>
</dbReference>